<keyword evidence="2" id="KW-0216">Detoxification</keyword>
<organism evidence="6 7">
    <name type="scientific">Panicum virgatum</name>
    <name type="common">Blackwell switchgrass</name>
    <dbReference type="NCBI Taxonomy" id="38727"/>
    <lineage>
        <taxon>Eukaryota</taxon>
        <taxon>Viridiplantae</taxon>
        <taxon>Streptophyta</taxon>
        <taxon>Embryophyta</taxon>
        <taxon>Tracheophyta</taxon>
        <taxon>Spermatophyta</taxon>
        <taxon>Magnoliopsida</taxon>
        <taxon>Liliopsida</taxon>
        <taxon>Poales</taxon>
        <taxon>Poaceae</taxon>
        <taxon>PACMAD clade</taxon>
        <taxon>Panicoideae</taxon>
        <taxon>Panicodae</taxon>
        <taxon>Paniceae</taxon>
        <taxon>Panicinae</taxon>
        <taxon>Panicum</taxon>
        <taxon>Panicum sect. Hiantes</taxon>
    </lineage>
</organism>
<evidence type="ECO:0000256" key="1">
    <source>
        <dbReference type="ARBA" id="ARBA00009899"/>
    </source>
</evidence>
<evidence type="ECO:0000313" key="6">
    <source>
        <dbReference type="EMBL" id="KAG2533647.1"/>
    </source>
</evidence>
<dbReference type="EMBL" id="CM029054">
    <property type="protein sequence ID" value="KAG2533647.1"/>
    <property type="molecule type" value="Genomic_DNA"/>
</dbReference>
<dbReference type="SUPFAM" id="SSF47616">
    <property type="entry name" value="GST C-terminal domain-like"/>
    <property type="match status" value="1"/>
</dbReference>
<name>A0A8T0MAI3_PANVG</name>
<dbReference type="PROSITE" id="PS50404">
    <property type="entry name" value="GST_NTER"/>
    <property type="match status" value="1"/>
</dbReference>
<dbReference type="InterPro" id="IPR004045">
    <property type="entry name" value="Glutathione_S-Trfase_N"/>
</dbReference>
<comment type="caution">
    <text evidence="6">The sequence shown here is derived from an EMBL/GenBank/DDBJ whole genome shotgun (WGS) entry which is preliminary data.</text>
</comment>
<dbReference type="InterPro" id="IPR036249">
    <property type="entry name" value="Thioredoxin-like_sf"/>
</dbReference>
<dbReference type="PROSITE" id="PS50405">
    <property type="entry name" value="GST_CTER"/>
    <property type="match status" value="1"/>
</dbReference>
<accession>A0A8T0MAI3</accession>
<evidence type="ECO:0000259" key="5">
    <source>
        <dbReference type="PROSITE" id="PS50405"/>
    </source>
</evidence>
<dbReference type="Pfam" id="PF02798">
    <property type="entry name" value="GST_N"/>
    <property type="match status" value="1"/>
</dbReference>
<dbReference type="GO" id="GO:0009407">
    <property type="term" value="P:toxin catabolic process"/>
    <property type="evidence" value="ECO:0007669"/>
    <property type="project" value="UniProtKB-ARBA"/>
</dbReference>
<dbReference type="GO" id="GO:0016740">
    <property type="term" value="F:transferase activity"/>
    <property type="evidence" value="ECO:0007669"/>
    <property type="project" value="UniProtKB-KW"/>
</dbReference>
<dbReference type="SUPFAM" id="SSF52833">
    <property type="entry name" value="Thioredoxin-like"/>
    <property type="match status" value="1"/>
</dbReference>
<dbReference type="PANTHER" id="PTHR44750:SF1">
    <property type="entry name" value="GLUTATHIONE S-TRANSFERASE T1-RELATED"/>
    <property type="match status" value="1"/>
</dbReference>
<dbReference type="SFLD" id="SFLDS00019">
    <property type="entry name" value="Glutathione_Transferase_(cytos"/>
    <property type="match status" value="1"/>
</dbReference>
<dbReference type="InterPro" id="IPR043377">
    <property type="entry name" value="GSTT1/2/3"/>
</dbReference>
<proteinExistence type="inferred from homology"/>
<dbReference type="InterPro" id="IPR010987">
    <property type="entry name" value="Glutathione-S-Trfase_C-like"/>
</dbReference>
<reference evidence="6" key="1">
    <citation type="submission" date="2020-05" db="EMBL/GenBank/DDBJ databases">
        <title>WGS assembly of Panicum virgatum.</title>
        <authorList>
            <person name="Lovell J.T."/>
            <person name="Jenkins J."/>
            <person name="Shu S."/>
            <person name="Juenger T.E."/>
            <person name="Schmutz J."/>
        </authorList>
    </citation>
    <scope>NUCLEOTIDE SEQUENCE</scope>
    <source>
        <strain evidence="6">AP13</strain>
    </source>
</reference>
<evidence type="ECO:0000259" key="4">
    <source>
        <dbReference type="PROSITE" id="PS50404"/>
    </source>
</evidence>
<dbReference type="CDD" id="cd03183">
    <property type="entry name" value="GST_C_Theta"/>
    <property type="match status" value="1"/>
</dbReference>
<evidence type="ECO:0000313" key="7">
    <source>
        <dbReference type="Proteomes" id="UP000823388"/>
    </source>
</evidence>
<evidence type="ECO:0008006" key="8">
    <source>
        <dbReference type="Google" id="ProtNLM"/>
    </source>
</evidence>
<dbReference type="InterPro" id="IPR040079">
    <property type="entry name" value="Glutathione_S-Trfase"/>
</dbReference>
<feature type="domain" description="GST N-terminal" evidence="4">
    <location>
        <begin position="2"/>
        <end position="102"/>
    </location>
</feature>
<dbReference type="Proteomes" id="UP000823388">
    <property type="component" value="Chromosome 9N"/>
</dbReference>
<feature type="domain" description="GST C-terminal" evidence="5">
    <location>
        <begin position="109"/>
        <end position="245"/>
    </location>
</feature>
<keyword evidence="7" id="KW-1185">Reference proteome</keyword>
<dbReference type="Gene3D" id="1.20.1050.10">
    <property type="match status" value="1"/>
</dbReference>
<comment type="similarity">
    <text evidence="1">Belongs to the GST superfamily. Theta family.</text>
</comment>
<dbReference type="FunFam" id="1.20.1050.10:FF:000039">
    <property type="entry name" value="Glutathione S-transferase theta-1"/>
    <property type="match status" value="1"/>
</dbReference>
<evidence type="ECO:0000256" key="2">
    <source>
        <dbReference type="ARBA" id="ARBA00022575"/>
    </source>
</evidence>
<dbReference type="PANTHER" id="PTHR44750">
    <property type="entry name" value="GLUTATHIONE S-TRANSFERASE T1-RELATED"/>
    <property type="match status" value="1"/>
</dbReference>
<dbReference type="InterPro" id="IPR036282">
    <property type="entry name" value="Glutathione-S-Trfase_C_sf"/>
</dbReference>
<keyword evidence="3" id="KW-0808">Transferase</keyword>
<evidence type="ECO:0000256" key="3">
    <source>
        <dbReference type="ARBA" id="ARBA00022679"/>
    </source>
</evidence>
<protein>
    <recommendedName>
        <fullName evidence="8">Glutathione S-transferase T1</fullName>
    </recommendedName>
</protein>
<dbReference type="AlphaFoldDB" id="A0A8T0MAI3"/>
<dbReference type="InterPro" id="IPR040077">
    <property type="entry name" value="GST_C_Theta"/>
</dbReference>
<gene>
    <name evidence="6" type="ORF">PVAP13_9NG019500</name>
</gene>
<sequence>MQPIKVYADRRSQPSRAVIIFCRYSGESDRFRGDHGGSVQVSAPHRRIQNICSAARGTLIASFVSSEINPMGQVPAIVDGRFKLFESHAILRYLASVFPGVADHWYPADLFTRAKIESILDWHHSNLRRGAATLVMHTALAPFLGLATSPHVVKQAEKLLMQSLGRIESVWLKGDAKFLLGSPQPSIADLSLVCEIMQLEILGDDERDRFLGAHEKILIWMDNVKKATSPHFEEAHELLFQVKASMLSNAAAANQTSEPSTKLKIVSKL</sequence>
<dbReference type="Gene3D" id="3.40.30.10">
    <property type="entry name" value="Glutaredoxin"/>
    <property type="match status" value="1"/>
</dbReference>